<dbReference type="EMBL" id="QNVT01000020">
    <property type="protein sequence ID" value="REC60894.1"/>
    <property type="molecule type" value="Genomic_DNA"/>
</dbReference>
<proteinExistence type="predicted"/>
<dbReference type="AlphaFoldDB" id="A0A3D9C556"/>
<protein>
    <submittedName>
        <fullName evidence="1">Uncharacterized protein</fullName>
    </submittedName>
</protein>
<keyword evidence="2" id="KW-1185">Reference proteome</keyword>
<organism evidence="1 2">
    <name type="scientific">Chryseobacterium pennae</name>
    <dbReference type="NCBI Taxonomy" id="2258962"/>
    <lineage>
        <taxon>Bacteria</taxon>
        <taxon>Pseudomonadati</taxon>
        <taxon>Bacteroidota</taxon>
        <taxon>Flavobacteriia</taxon>
        <taxon>Flavobacteriales</taxon>
        <taxon>Weeksellaceae</taxon>
        <taxon>Chryseobacterium group</taxon>
        <taxon>Chryseobacterium</taxon>
    </lineage>
</organism>
<sequence>MKTEDVLKIYDIEFIVSKLGTPFFLGGGAMEELFTFLRSPMDINDLLEMTDHYLNGNPFPVDNDWTVFTCTIEMTPEGVVFVYPGIKDLDRVVPLKDFKIIATAWLDFLERDSGQIKVPLYK</sequence>
<accession>A0A3D9C556</accession>
<comment type="caution">
    <text evidence="1">The sequence shown here is derived from an EMBL/GenBank/DDBJ whole genome shotgun (WGS) entry which is preliminary data.</text>
</comment>
<reference evidence="2" key="1">
    <citation type="submission" date="2018-06" db="EMBL/GenBank/DDBJ databases">
        <authorList>
            <person name="Lum Nde A."/>
            <person name="Hugo C."/>
        </authorList>
    </citation>
    <scope>NUCLEOTIDE SEQUENCE [LARGE SCALE GENOMIC DNA]</scope>
    <source>
        <strain evidence="2">1_F178</strain>
    </source>
</reference>
<dbReference type="Proteomes" id="UP000256686">
    <property type="component" value="Unassembled WGS sequence"/>
</dbReference>
<evidence type="ECO:0000313" key="2">
    <source>
        <dbReference type="Proteomes" id="UP000256686"/>
    </source>
</evidence>
<dbReference type="RefSeq" id="WP_115972326.1">
    <property type="nucleotide sequence ID" value="NZ_QNVT01000020.1"/>
</dbReference>
<evidence type="ECO:0000313" key="1">
    <source>
        <dbReference type="EMBL" id="REC60894.1"/>
    </source>
</evidence>
<name>A0A3D9C556_9FLAO</name>
<gene>
    <name evidence="1" type="ORF">DRF65_19020</name>
</gene>